<proteinExistence type="predicted"/>
<sequence length="449" mass="47696">MKYGLFALPFFSQLVMTTVAGYSVSPAPQPAAPSPPPAYGTSQPAPAPAYGTTPSKPAYGTVAPVPSQPCTSTTTVFNTIPTYVTSTLVQSTPTYVTQVSTAYTTTVYRVSTTSYITSYQTQPVYITQQRYATVTNVVPTSQTVAVTVTNDQTVTVNVPAPPRRTTTVTNYNTQSTITLTRTVPAPTSVVAQPTCGTITTYMYLTQTVTQGSAPIQACPAVPTVTVNQAIPVTQTMYIQAPAVTYAVPVTSYIMQPQPPALTKTVTVAIPQPVTQVSTVTVTASAPAQYETVSPSSPVYSTYAPTAPGYGTVVPTKPGPGKYPATDATITLPTTTVGDSGNYETGDDGILTTYLKPITKGGNNNPSYDDEDYDAKPNNVPYDNRYVPPTKNYNKGYNNVDIGDSDVDYDVFGNNNNVDYNADSEQDGDYAYGAPTKPRYGRAGSLEDMF</sequence>
<dbReference type="AlphaFoldDB" id="A0A9W8A146"/>
<evidence type="ECO:0000313" key="3">
    <source>
        <dbReference type="EMBL" id="KAJ1917382.1"/>
    </source>
</evidence>
<feature type="compositionally biased region" description="Pro residues" evidence="1">
    <location>
        <begin position="27"/>
        <end position="38"/>
    </location>
</feature>
<feature type="region of interest" description="Disordered" evidence="1">
    <location>
        <begin position="26"/>
        <end position="53"/>
    </location>
</feature>
<feature type="chain" id="PRO_5040931787" evidence="2">
    <location>
        <begin position="21"/>
        <end position="449"/>
    </location>
</feature>
<dbReference type="EMBL" id="JANBPU010000073">
    <property type="protein sequence ID" value="KAJ1917382.1"/>
    <property type="molecule type" value="Genomic_DNA"/>
</dbReference>
<keyword evidence="2" id="KW-0732">Signal</keyword>
<reference evidence="3" key="1">
    <citation type="submission" date="2022-07" db="EMBL/GenBank/DDBJ databases">
        <title>Phylogenomic reconstructions and comparative analyses of Kickxellomycotina fungi.</title>
        <authorList>
            <person name="Reynolds N.K."/>
            <person name="Stajich J.E."/>
            <person name="Barry K."/>
            <person name="Grigoriev I.V."/>
            <person name="Crous P."/>
            <person name="Smith M.E."/>
        </authorList>
    </citation>
    <scope>NUCLEOTIDE SEQUENCE</scope>
    <source>
        <strain evidence="3">NBRC 100468</strain>
    </source>
</reference>
<keyword evidence="4" id="KW-1185">Reference proteome</keyword>
<feature type="region of interest" description="Disordered" evidence="1">
    <location>
        <begin position="357"/>
        <end position="380"/>
    </location>
</feature>
<accession>A0A9W8A146</accession>
<dbReference type="Proteomes" id="UP001150538">
    <property type="component" value="Unassembled WGS sequence"/>
</dbReference>
<evidence type="ECO:0000256" key="2">
    <source>
        <dbReference type="SAM" id="SignalP"/>
    </source>
</evidence>
<organism evidence="3 4">
    <name type="scientific">Mycoemilia scoparia</name>
    <dbReference type="NCBI Taxonomy" id="417184"/>
    <lineage>
        <taxon>Eukaryota</taxon>
        <taxon>Fungi</taxon>
        <taxon>Fungi incertae sedis</taxon>
        <taxon>Zoopagomycota</taxon>
        <taxon>Kickxellomycotina</taxon>
        <taxon>Kickxellomycetes</taxon>
        <taxon>Kickxellales</taxon>
        <taxon>Kickxellaceae</taxon>
        <taxon>Mycoemilia</taxon>
    </lineage>
</organism>
<comment type="caution">
    <text evidence="3">The sequence shown here is derived from an EMBL/GenBank/DDBJ whole genome shotgun (WGS) entry which is preliminary data.</text>
</comment>
<evidence type="ECO:0000313" key="4">
    <source>
        <dbReference type="Proteomes" id="UP001150538"/>
    </source>
</evidence>
<feature type="signal peptide" evidence="2">
    <location>
        <begin position="1"/>
        <end position="20"/>
    </location>
</feature>
<gene>
    <name evidence="3" type="ORF">H4219_003249</name>
</gene>
<evidence type="ECO:0000256" key="1">
    <source>
        <dbReference type="SAM" id="MobiDB-lite"/>
    </source>
</evidence>
<name>A0A9W8A146_9FUNG</name>
<protein>
    <submittedName>
        <fullName evidence="3">Uncharacterized protein</fullName>
    </submittedName>
</protein>